<dbReference type="NCBIfam" id="TIGR02046">
    <property type="entry name" value="sdhC_b558_fam"/>
    <property type="match status" value="1"/>
</dbReference>
<proteinExistence type="predicted"/>
<keyword evidence="4" id="KW-1185">Reference proteome</keyword>
<keyword evidence="2" id="KW-1133">Transmembrane helix</keyword>
<gene>
    <name evidence="3" type="ORF">ID810_01785</name>
</gene>
<sequence length="253" mass="26712">MTPASTPHDPLGDAPAPRPVRRGARRVPNAVLKPIMAVTGTLMGAFVLIHMIGNLKAFQGAEAYNAYAAWLRDVGYPLVPHEGLLWALRAVLAVCLLLHVACGLLLRLRGRRARGAFRRRGIRPAALGASSMTVTGVLLLVFVAVHLLDLTIGRLVSPASFEEATRSGGQVTAHAYENLLASLSRPGMAVFYTLIMLVLGLHLAQGLWSVAHDLGATGRRLRTVLAVIAVALALAIALANGALPLLVLTGVLS</sequence>
<dbReference type="AlphaFoldDB" id="A0A7T0LL17"/>
<evidence type="ECO:0000256" key="1">
    <source>
        <dbReference type="SAM" id="MobiDB-lite"/>
    </source>
</evidence>
<protein>
    <submittedName>
        <fullName evidence="3">Succinate dehydrogenase cytochrome b subunit</fullName>
    </submittedName>
</protein>
<feature type="transmembrane region" description="Helical" evidence="2">
    <location>
        <begin position="86"/>
        <end position="106"/>
    </location>
</feature>
<evidence type="ECO:0000313" key="3">
    <source>
        <dbReference type="EMBL" id="QPL05744.1"/>
    </source>
</evidence>
<feature type="transmembrane region" description="Helical" evidence="2">
    <location>
        <begin position="127"/>
        <end position="148"/>
    </location>
</feature>
<feature type="transmembrane region" description="Helical" evidence="2">
    <location>
        <begin position="31"/>
        <end position="52"/>
    </location>
</feature>
<name>A0A7T0LL17_9ACTO</name>
<keyword evidence="2" id="KW-0812">Transmembrane</keyword>
<dbReference type="SUPFAM" id="SSF81343">
    <property type="entry name" value="Fumarate reductase respiratory complex transmembrane subunits"/>
    <property type="match status" value="1"/>
</dbReference>
<reference evidence="3 4" key="1">
    <citation type="submission" date="2020-11" db="EMBL/GenBank/DDBJ databases">
        <title>Actinomyces sp. ZJ750.</title>
        <authorList>
            <person name="Zhou J."/>
        </authorList>
    </citation>
    <scope>NUCLEOTIDE SEQUENCE [LARGE SCALE GENOMIC DNA]</scope>
    <source>
        <strain evidence="3 4">ZJ750</strain>
    </source>
</reference>
<accession>A0A7T0LL17</accession>
<keyword evidence="2" id="KW-0472">Membrane</keyword>
<dbReference type="InterPro" id="IPR011138">
    <property type="entry name" value="Cytochrome_b-558"/>
</dbReference>
<dbReference type="EMBL" id="CP063989">
    <property type="protein sequence ID" value="QPL05744.1"/>
    <property type="molecule type" value="Genomic_DNA"/>
</dbReference>
<dbReference type="Proteomes" id="UP000594637">
    <property type="component" value="Chromosome"/>
</dbReference>
<evidence type="ECO:0000256" key="2">
    <source>
        <dbReference type="SAM" id="Phobius"/>
    </source>
</evidence>
<dbReference type="InterPro" id="IPR034804">
    <property type="entry name" value="SQR/QFR_C/D"/>
</dbReference>
<feature type="transmembrane region" description="Helical" evidence="2">
    <location>
        <begin position="189"/>
        <end position="211"/>
    </location>
</feature>
<feature type="region of interest" description="Disordered" evidence="1">
    <location>
        <begin position="1"/>
        <end position="23"/>
    </location>
</feature>
<dbReference type="GO" id="GO:0016020">
    <property type="term" value="C:membrane"/>
    <property type="evidence" value="ECO:0007669"/>
    <property type="project" value="InterPro"/>
</dbReference>
<dbReference type="KEGG" id="arep:ID810_01785"/>
<organism evidence="3 4">
    <name type="scientific">Actinomyces respiraculi</name>
    <dbReference type="NCBI Taxonomy" id="2744574"/>
    <lineage>
        <taxon>Bacteria</taxon>
        <taxon>Bacillati</taxon>
        <taxon>Actinomycetota</taxon>
        <taxon>Actinomycetes</taxon>
        <taxon>Actinomycetales</taxon>
        <taxon>Actinomycetaceae</taxon>
        <taxon>Actinomyces</taxon>
    </lineage>
</organism>
<feature type="transmembrane region" description="Helical" evidence="2">
    <location>
        <begin position="223"/>
        <end position="247"/>
    </location>
</feature>
<evidence type="ECO:0000313" key="4">
    <source>
        <dbReference type="Proteomes" id="UP000594637"/>
    </source>
</evidence>
<dbReference type="Gene3D" id="1.20.1300.10">
    <property type="entry name" value="Fumarate reductase/succinate dehydrogenase, transmembrane subunit"/>
    <property type="match status" value="1"/>
</dbReference>
<dbReference type="CDD" id="cd03498">
    <property type="entry name" value="SQR_TypeB_2_TM"/>
    <property type="match status" value="1"/>
</dbReference>